<accession>A0AAV3ZK72</accession>
<evidence type="ECO:0008006" key="3">
    <source>
        <dbReference type="Google" id="ProtNLM"/>
    </source>
</evidence>
<dbReference type="EMBL" id="BLXT01002484">
    <property type="protein sequence ID" value="GFN94941.1"/>
    <property type="molecule type" value="Genomic_DNA"/>
</dbReference>
<proteinExistence type="predicted"/>
<keyword evidence="2" id="KW-1185">Reference proteome</keyword>
<gene>
    <name evidence="1" type="ORF">PoB_002144700</name>
</gene>
<evidence type="ECO:0000313" key="1">
    <source>
        <dbReference type="EMBL" id="GFN94941.1"/>
    </source>
</evidence>
<evidence type="ECO:0000313" key="2">
    <source>
        <dbReference type="Proteomes" id="UP000735302"/>
    </source>
</evidence>
<organism evidence="1 2">
    <name type="scientific">Plakobranchus ocellatus</name>
    <dbReference type="NCBI Taxonomy" id="259542"/>
    <lineage>
        <taxon>Eukaryota</taxon>
        <taxon>Metazoa</taxon>
        <taxon>Spiralia</taxon>
        <taxon>Lophotrochozoa</taxon>
        <taxon>Mollusca</taxon>
        <taxon>Gastropoda</taxon>
        <taxon>Heterobranchia</taxon>
        <taxon>Euthyneura</taxon>
        <taxon>Panpulmonata</taxon>
        <taxon>Sacoglossa</taxon>
        <taxon>Placobranchoidea</taxon>
        <taxon>Plakobranchidae</taxon>
        <taxon>Plakobranchus</taxon>
    </lineage>
</organism>
<comment type="caution">
    <text evidence="1">The sequence shown here is derived from an EMBL/GenBank/DDBJ whole genome shotgun (WGS) entry which is preliminary data.</text>
</comment>
<name>A0AAV3ZK72_9GAST</name>
<reference evidence="1 2" key="1">
    <citation type="journal article" date="2021" name="Elife">
        <title>Chloroplast acquisition without the gene transfer in kleptoplastic sea slugs, Plakobranchus ocellatus.</title>
        <authorList>
            <person name="Maeda T."/>
            <person name="Takahashi S."/>
            <person name="Yoshida T."/>
            <person name="Shimamura S."/>
            <person name="Takaki Y."/>
            <person name="Nagai Y."/>
            <person name="Toyoda A."/>
            <person name="Suzuki Y."/>
            <person name="Arimoto A."/>
            <person name="Ishii H."/>
            <person name="Satoh N."/>
            <person name="Nishiyama T."/>
            <person name="Hasebe M."/>
            <person name="Maruyama T."/>
            <person name="Minagawa J."/>
            <person name="Obokata J."/>
            <person name="Shigenobu S."/>
        </authorList>
    </citation>
    <scope>NUCLEOTIDE SEQUENCE [LARGE SCALE GENOMIC DNA]</scope>
</reference>
<protein>
    <recommendedName>
        <fullName evidence="3">Cysteine-rich and transmembrane domain-containing protein 1</fullName>
    </recommendedName>
</protein>
<dbReference type="Proteomes" id="UP000735302">
    <property type="component" value="Unassembled WGS sequence"/>
</dbReference>
<sequence>MNASAPPYPTEHAHITQQPIYEPPPPYTQGIQTQPVYTRYDGGLVPGQYYPPQPETGYYPGSQAGYYPVQGPSYTSEVARYHQPAPTEKTIIYVDERLGQEQRQRERREDCCLWAACWAVLCCCILES</sequence>
<dbReference type="AlphaFoldDB" id="A0AAV3ZK72"/>